<keyword evidence="2" id="KW-0413">Isomerase</keyword>
<dbReference type="InterPro" id="IPR006145">
    <property type="entry name" value="PsdUridine_synth_RsuA/RluA"/>
</dbReference>
<dbReference type="Gene3D" id="3.30.2350.10">
    <property type="entry name" value="Pseudouridine synthase"/>
    <property type="match status" value="1"/>
</dbReference>
<dbReference type="CDD" id="cd02869">
    <property type="entry name" value="PseudoU_synth_RluA_like"/>
    <property type="match status" value="1"/>
</dbReference>
<dbReference type="InterPro" id="IPR050188">
    <property type="entry name" value="RluA_PseudoU_synthase"/>
</dbReference>
<dbReference type="GO" id="GO:0003723">
    <property type="term" value="F:RNA binding"/>
    <property type="evidence" value="ECO:0007669"/>
    <property type="project" value="InterPro"/>
</dbReference>
<dbReference type="GO" id="GO:0001522">
    <property type="term" value="P:pseudouridine synthesis"/>
    <property type="evidence" value="ECO:0007669"/>
    <property type="project" value="InterPro"/>
</dbReference>
<evidence type="ECO:0000256" key="1">
    <source>
        <dbReference type="ARBA" id="ARBA00010876"/>
    </source>
</evidence>
<dbReference type="PANTHER" id="PTHR21600:SF83">
    <property type="entry name" value="PSEUDOURIDYLATE SYNTHASE RPUSD4, MITOCHONDRIAL"/>
    <property type="match status" value="1"/>
</dbReference>
<comment type="similarity">
    <text evidence="1">Belongs to the pseudouridine synthase RluA family.</text>
</comment>
<organism evidence="4">
    <name type="scientific">uncultured Aureispira sp</name>
    <dbReference type="NCBI Taxonomy" id="1331704"/>
    <lineage>
        <taxon>Bacteria</taxon>
        <taxon>Pseudomonadati</taxon>
        <taxon>Bacteroidota</taxon>
        <taxon>Saprospiria</taxon>
        <taxon>Saprospirales</taxon>
        <taxon>Saprospiraceae</taxon>
        <taxon>Aureispira</taxon>
        <taxon>environmental samples</taxon>
    </lineage>
</organism>
<dbReference type="SUPFAM" id="SSF55120">
    <property type="entry name" value="Pseudouridine synthase"/>
    <property type="match status" value="1"/>
</dbReference>
<accession>A0A6S6SA98</accession>
<dbReference type="GO" id="GO:0140098">
    <property type="term" value="F:catalytic activity, acting on RNA"/>
    <property type="evidence" value="ECO:0007669"/>
    <property type="project" value="UniProtKB-ARBA"/>
</dbReference>
<dbReference type="PANTHER" id="PTHR21600">
    <property type="entry name" value="MITOCHONDRIAL RNA PSEUDOURIDINE SYNTHASE"/>
    <property type="match status" value="1"/>
</dbReference>
<dbReference type="Pfam" id="PF00849">
    <property type="entry name" value="PseudoU_synth_2"/>
    <property type="match status" value="1"/>
</dbReference>
<dbReference type="GO" id="GO:0006396">
    <property type="term" value="P:RNA processing"/>
    <property type="evidence" value="ECO:0007669"/>
    <property type="project" value="UniProtKB-ARBA"/>
</dbReference>
<evidence type="ECO:0000313" key="4">
    <source>
        <dbReference type="EMBL" id="CAA6806833.1"/>
    </source>
</evidence>
<dbReference type="InterPro" id="IPR020103">
    <property type="entry name" value="PsdUridine_synth_cat_dom_sf"/>
</dbReference>
<dbReference type="EMBL" id="CACVAQ010000124">
    <property type="protein sequence ID" value="CAA6806833.1"/>
    <property type="molecule type" value="Genomic_DNA"/>
</dbReference>
<feature type="domain" description="Pseudouridine synthase RsuA/RluA-like" evidence="3">
    <location>
        <begin position="14"/>
        <end position="191"/>
    </location>
</feature>
<evidence type="ECO:0000259" key="3">
    <source>
        <dbReference type="Pfam" id="PF00849"/>
    </source>
</evidence>
<sequence length="252" mass="28770">MFQKLKIIKESPSFIVINKRAGLITERNPFEITTVESLVEEYLTKGIRKPYSLDKNQVSAHKNKKNFKAPVKAKNAAFVGIVHRLDRVTSGTMVFAKKKNLLKKLNEQISSRKIKKTYLAVLENPPPNKAGTLRHYLVKNQKGKRADIFKEEKKGSVQCTLSYELLKSSANGHLVKIDLKTGRFHQIRAQFGFIGCPVIGDEKYGATKKYLPLAICLHAWKLQFKDPVSNDDVICEAEVPRTRFWQDYSHIL</sequence>
<gene>
    <name evidence="4" type="ORF">HELGO_WM34635</name>
</gene>
<reference evidence="4" key="1">
    <citation type="submission" date="2020-01" db="EMBL/GenBank/DDBJ databases">
        <authorList>
            <person name="Meier V. D."/>
            <person name="Meier V D."/>
        </authorList>
    </citation>
    <scope>NUCLEOTIDE SEQUENCE</scope>
    <source>
        <strain evidence="4">HLG_WM_MAG_10</strain>
    </source>
</reference>
<proteinExistence type="inferred from homology"/>
<dbReference type="AlphaFoldDB" id="A0A6S6SA98"/>
<evidence type="ECO:0000256" key="2">
    <source>
        <dbReference type="ARBA" id="ARBA00023235"/>
    </source>
</evidence>
<name>A0A6S6SA98_9BACT</name>
<protein>
    <submittedName>
        <fullName evidence="4">Similar to tRNA pseudouridine synthase C, group TruC1</fullName>
    </submittedName>
</protein>
<dbReference type="GO" id="GO:0009982">
    <property type="term" value="F:pseudouridine synthase activity"/>
    <property type="evidence" value="ECO:0007669"/>
    <property type="project" value="InterPro"/>
</dbReference>